<dbReference type="RefSeq" id="WP_151530801.1">
    <property type="nucleotide sequence ID" value="NZ_JASIRE010000006.1"/>
</dbReference>
<organism evidence="4 5">
    <name type="scientific">Rhodococcus erythropolis</name>
    <name type="common">Arthrobacter picolinophilus</name>
    <dbReference type="NCBI Taxonomy" id="1833"/>
    <lineage>
        <taxon>Bacteria</taxon>
        <taxon>Bacillati</taxon>
        <taxon>Actinomycetota</taxon>
        <taxon>Actinomycetes</taxon>
        <taxon>Mycobacteriales</taxon>
        <taxon>Nocardiaceae</taxon>
        <taxon>Rhodococcus</taxon>
        <taxon>Rhodococcus erythropolis group</taxon>
    </lineage>
</organism>
<protein>
    <submittedName>
        <fullName evidence="4">Aspartate aminotransferase family protein</fullName>
    </submittedName>
</protein>
<dbReference type="InterPro" id="IPR015422">
    <property type="entry name" value="PyrdxlP-dep_Trfase_small"/>
</dbReference>
<dbReference type="Gene3D" id="3.90.1150.10">
    <property type="entry name" value="Aspartate Aminotransferase, domain 1"/>
    <property type="match status" value="1"/>
</dbReference>
<dbReference type="PIRSF" id="PIRSF000521">
    <property type="entry name" value="Transaminase_4ab_Lys_Orn"/>
    <property type="match status" value="1"/>
</dbReference>
<gene>
    <name evidence="4" type="ORF">BS297_02870</name>
</gene>
<dbReference type="InterPro" id="IPR005814">
    <property type="entry name" value="Aminotrans_3"/>
</dbReference>
<dbReference type="Proteomes" id="UP000325576">
    <property type="component" value="Unassembled WGS sequence"/>
</dbReference>
<sequence length="439" mass="47961">MVNGFSEDDIHRQPLRIRTRIERRKSLLGPGYQLFYSDPVDVHRGRGVYLYDADGNQYLDAYNNVASVGHSHPAVAEAVSTQLGIINTNTRYVQDQILDYSEDLLSTFPSELDRVTYTCTGSEANDLAIRIARAHTGNTGIIVTRNAYHGVTETVASFSPSLGKSSPLGPHVRIIAEPDSTRRRDLGDIAEFMRSQIRAAIADLNRHGFGLCAFIADSIFSSDGVFSHPTTVLGVLAEEVHRAGGVYIADEVQPGFGRTGDAWWGFQRHHVVPDIVTIGKPMGNGIPVAATVLRNDIGRAFGENVRYFNTFGGSTVPIAAAQAVLDVIRDEGLIDNARIVGTYLLDELRRLCAAWPEVFEVRGTGMFIGIDIIDPESGVPDGALAKAIVDDMRRNFVLVSASGPAGNVLKIRPPLVFSRIDADRLLETLSMSFQRLPSR</sequence>
<dbReference type="Pfam" id="PF00202">
    <property type="entry name" value="Aminotran_3"/>
    <property type="match status" value="1"/>
</dbReference>
<keyword evidence="4" id="KW-0808">Transferase</keyword>
<dbReference type="PANTHER" id="PTHR45688">
    <property type="match status" value="1"/>
</dbReference>
<dbReference type="InterPro" id="IPR015421">
    <property type="entry name" value="PyrdxlP-dep_Trfase_major"/>
</dbReference>
<name>A0A5N5E8T3_RHOER</name>
<dbReference type="GO" id="GO:0008483">
    <property type="term" value="F:transaminase activity"/>
    <property type="evidence" value="ECO:0007669"/>
    <property type="project" value="UniProtKB-KW"/>
</dbReference>
<dbReference type="CDD" id="cd00610">
    <property type="entry name" value="OAT_like"/>
    <property type="match status" value="1"/>
</dbReference>
<dbReference type="PROSITE" id="PS00600">
    <property type="entry name" value="AA_TRANSFER_CLASS_3"/>
    <property type="match status" value="1"/>
</dbReference>
<keyword evidence="2 3" id="KW-0663">Pyridoxal phosphate</keyword>
<proteinExistence type="inferred from homology"/>
<evidence type="ECO:0000313" key="4">
    <source>
        <dbReference type="EMBL" id="KAB2586899.1"/>
    </source>
</evidence>
<evidence type="ECO:0000256" key="3">
    <source>
        <dbReference type="RuleBase" id="RU003560"/>
    </source>
</evidence>
<dbReference type="SUPFAM" id="SSF53383">
    <property type="entry name" value="PLP-dependent transferases"/>
    <property type="match status" value="1"/>
</dbReference>
<evidence type="ECO:0000256" key="1">
    <source>
        <dbReference type="ARBA" id="ARBA00008954"/>
    </source>
</evidence>
<dbReference type="Gene3D" id="3.40.640.10">
    <property type="entry name" value="Type I PLP-dependent aspartate aminotransferase-like (Major domain)"/>
    <property type="match status" value="1"/>
</dbReference>
<comment type="similarity">
    <text evidence="1 3">Belongs to the class-III pyridoxal-phosphate-dependent aminotransferase family.</text>
</comment>
<dbReference type="AlphaFoldDB" id="A0A5N5E8T3"/>
<evidence type="ECO:0000313" key="5">
    <source>
        <dbReference type="Proteomes" id="UP000325576"/>
    </source>
</evidence>
<dbReference type="InterPro" id="IPR015424">
    <property type="entry name" value="PyrdxlP-dep_Trfase"/>
</dbReference>
<reference evidence="4 5" key="1">
    <citation type="journal article" date="2017" name="Poromechanics V (2013)">
        <title>Genomic Characterization of the Arsenic-Tolerant Actinobacterium, &lt;i&gt;Rhodococcus erythropolis&lt;/i&gt; S43.</title>
        <authorList>
            <person name="Retamal-Morales G."/>
            <person name="Mehnert M."/>
            <person name="Schwabe R."/>
            <person name="Tischler D."/>
            <person name="Schloemann M."/>
            <person name="Levican G.J."/>
        </authorList>
    </citation>
    <scope>NUCLEOTIDE SEQUENCE [LARGE SCALE GENOMIC DNA]</scope>
    <source>
        <strain evidence="4 5">S43</strain>
    </source>
</reference>
<dbReference type="EMBL" id="MRBO01000108">
    <property type="protein sequence ID" value="KAB2586899.1"/>
    <property type="molecule type" value="Genomic_DNA"/>
</dbReference>
<comment type="caution">
    <text evidence="4">The sequence shown here is derived from an EMBL/GenBank/DDBJ whole genome shotgun (WGS) entry which is preliminary data.</text>
</comment>
<keyword evidence="4" id="KW-0032">Aminotransferase</keyword>
<evidence type="ECO:0000256" key="2">
    <source>
        <dbReference type="ARBA" id="ARBA00022898"/>
    </source>
</evidence>
<accession>A0A5N5E8T3</accession>
<dbReference type="PANTHER" id="PTHR45688:SF13">
    <property type="entry name" value="ALANINE--GLYOXYLATE AMINOTRANSFERASE 2-LIKE"/>
    <property type="match status" value="1"/>
</dbReference>
<dbReference type="GO" id="GO:0030170">
    <property type="term" value="F:pyridoxal phosphate binding"/>
    <property type="evidence" value="ECO:0007669"/>
    <property type="project" value="InterPro"/>
</dbReference>
<dbReference type="InterPro" id="IPR049704">
    <property type="entry name" value="Aminotrans_3_PPA_site"/>
</dbReference>